<dbReference type="Proteomes" id="UP000237000">
    <property type="component" value="Unassembled WGS sequence"/>
</dbReference>
<dbReference type="Pfam" id="PF00240">
    <property type="entry name" value="ubiquitin"/>
    <property type="match status" value="1"/>
</dbReference>
<dbReference type="FunFam" id="1.10.8.10:FF:000002">
    <property type="entry name" value="UV excision repair protein RAD23 homolog"/>
    <property type="match status" value="1"/>
</dbReference>
<sequence length="414" mass="43442">MKIFVKTLKGTHFEIEVKPQDTVSDVKKNIETVQGSDVYPAAQQMLIHQGKVLKDGTTLEENKVAENSFVVIMLTKSKTSSGEGSTTSAPSKPPQTSAPAPAPTSTTPGPIAAPAPAPTSTTPGPIAAPAPAPTSTTPGPIAAPALPASVTTPSPAPAPVPSAAVVSDADVYGQAASNLVAGNNLEGAIQQILDIGGGTWDRDTVVRALRAAFNNPERAVEYLYSGIPEQADIPPVARIPANAQATDLPSQPPQSAQPAAVPSSVPNSNPLNLFPQGLPNIGSGAGGAAGAGTLDFLRNSQQFNALRAMVQANPQILQPMLQELGKQNPHLMRLIQEHQADFFHLINEPVEGGEGNILEMPQSVTVTPEEREAIERLEAMGFDRALVLEVFFACNKNEELAANYLLDHIHEFDE</sequence>
<evidence type="ECO:0000256" key="4">
    <source>
        <dbReference type="ARBA" id="ARBA00023204"/>
    </source>
</evidence>
<dbReference type="Gene3D" id="3.10.20.90">
    <property type="entry name" value="Phosphatidylinositol 3-kinase Catalytic Subunit, Chain A, domain 1"/>
    <property type="match status" value="1"/>
</dbReference>
<dbReference type="GO" id="GO:0031593">
    <property type="term" value="F:polyubiquitin modification-dependent protein binding"/>
    <property type="evidence" value="ECO:0007669"/>
    <property type="project" value="UniProtKB-UniRule"/>
</dbReference>
<dbReference type="InterPro" id="IPR015360">
    <property type="entry name" value="XPC-bd"/>
</dbReference>
<dbReference type="PANTHER" id="PTHR10621">
    <property type="entry name" value="UV EXCISION REPAIR PROTEIN RAD23"/>
    <property type="match status" value="1"/>
</dbReference>
<dbReference type="CDD" id="cd01805">
    <property type="entry name" value="Ubl_Rad23"/>
    <property type="match status" value="1"/>
</dbReference>
<dbReference type="InterPro" id="IPR004806">
    <property type="entry name" value="Rad23"/>
</dbReference>
<dbReference type="EMBL" id="JXTC01000041">
    <property type="protein sequence ID" value="PON95911.1"/>
    <property type="molecule type" value="Genomic_DNA"/>
</dbReference>
<dbReference type="Gene3D" id="1.10.10.540">
    <property type="entry name" value="XPC-binding domain"/>
    <property type="match status" value="1"/>
</dbReference>
<dbReference type="GO" id="GO:0003684">
    <property type="term" value="F:damaged DNA binding"/>
    <property type="evidence" value="ECO:0007669"/>
    <property type="project" value="UniProtKB-UniRule"/>
</dbReference>
<dbReference type="PANTHER" id="PTHR10621:SF35">
    <property type="entry name" value="UBIQUITIN RECEPTOR RAD23C"/>
    <property type="match status" value="1"/>
</dbReference>
<dbReference type="Gene3D" id="1.10.8.10">
    <property type="entry name" value="DNA helicase RuvA subunit, C-terminal domain"/>
    <property type="match status" value="2"/>
</dbReference>
<dbReference type="Pfam" id="PF09280">
    <property type="entry name" value="XPC-binding"/>
    <property type="match status" value="1"/>
</dbReference>
<dbReference type="InParanoid" id="A0A2P5FDN9"/>
<dbReference type="CDD" id="cd14382">
    <property type="entry name" value="UBA2_RAD23_plant"/>
    <property type="match status" value="1"/>
</dbReference>
<feature type="region of interest" description="Disordered" evidence="7">
    <location>
        <begin position="78"/>
        <end position="161"/>
    </location>
</feature>
<dbReference type="Pfam" id="PF00627">
    <property type="entry name" value="UBA"/>
    <property type="match status" value="2"/>
</dbReference>
<keyword evidence="6" id="KW-0963">Cytoplasm</keyword>
<dbReference type="PROSITE" id="PS50053">
    <property type="entry name" value="UBIQUITIN_2"/>
    <property type="match status" value="1"/>
</dbReference>
<name>A0A2P5FDN9_TREOI</name>
<dbReference type="STRING" id="63057.A0A2P5FDN9"/>
<dbReference type="NCBIfam" id="TIGR00601">
    <property type="entry name" value="rad23"/>
    <property type="match status" value="1"/>
</dbReference>
<dbReference type="InterPro" id="IPR006636">
    <property type="entry name" value="STI1_HS-bd"/>
</dbReference>
<dbReference type="FunFam" id="1.10.8.10:FF:000003">
    <property type="entry name" value="UV excision repair protein RAD23 homolog"/>
    <property type="match status" value="1"/>
</dbReference>
<dbReference type="SMART" id="SM00165">
    <property type="entry name" value="UBA"/>
    <property type="match status" value="2"/>
</dbReference>
<feature type="domain" description="UBA" evidence="8">
    <location>
        <begin position="183"/>
        <end position="226"/>
    </location>
</feature>
<accession>A0A2P5FDN9</accession>
<protein>
    <recommendedName>
        <fullName evidence="6">Ubiquitin receptor RAD23</fullName>
    </recommendedName>
    <alternativeName>
        <fullName evidence="6">DNA repair protein RAD23</fullName>
    </alternativeName>
</protein>
<dbReference type="SUPFAM" id="SSF54236">
    <property type="entry name" value="Ubiquitin-like"/>
    <property type="match status" value="1"/>
</dbReference>
<evidence type="ECO:0000256" key="3">
    <source>
        <dbReference type="ARBA" id="ARBA00022763"/>
    </source>
</evidence>
<dbReference type="GO" id="GO:0005829">
    <property type="term" value="C:cytosol"/>
    <property type="evidence" value="ECO:0007669"/>
    <property type="project" value="TreeGrafter"/>
</dbReference>
<dbReference type="InterPro" id="IPR009060">
    <property type="entry name" value="UBA-like_sf"/>
</dbReference>
<dbReference type="SMART" id="SM00727">
    <property type="entry name" value="STI1"/>
    <property type="match status" value="1"/>
</dbReference>
<feature type="region of interest" description="Disordered" evidence="7">
    <location>
        <begin position="245"/>
        <end position="278"/>
    </location>
</feature>
<dbReference type="FunFam" id="1.10.10.540:FF:000001">
    <property type="entry name" value="UV excision repair protein RAD23 B"/>
    <property type="match status" value="1"/>
</dbReference>
<dbReference type="PRINTS" id="PR01839">
    <property type="entry name" value="RAD23PROTEIN"/>
</dbReference>
<evidence type="ECO:0000256" key="1">
    <source>
        <dbReference type="ARBA" id="ARBA00009878"/>
    </source>
</evidence>
<feature type="domain" description="Ubiquitin-like" evidence="9">
    <location>
        <begin position="1"/>
        <end position="79"/>
    </location>
</feature>
<evidence type="ECO:0000256" key="5">
    <source>
        <dbReference type="ARBA" id="ARBA00023242"/>
    </source>
</evidence>
<feature type="domain" description="UBA" evidence="8">
    <location>
        <begin position="367"/>
        <end position="408"/>
    </location>
</feature>
<evidence type="ECO:0000256" key="6">
    <source>
        <dbReference type="RuleBase" id="RU367049"/>
    </source>
</evidence>
<dbReference type="InterPro" id="IPR029071">
    <property type="entry name" value="Ubiquitin-like_domsf"/>
</dbReference>
<comment type="caution">
    <text evidence="10">The sequence shown here is derived from an EMBL/GenBank/DDBJ whole genome shotgun (WGS) entry which is preliminary data.</text>
</comment>
<dbReference type="GO" id="GO:0070628">
    <property type="term" value="F:proteasome binding"/>
    <property type="evidence" value="ECO:0007669"/>
    <property type="project" value="TreeGrafter"/>
</dbReference>
<proteinExistence type="inferred from homology"/>
<comment type="similarity">
    <text evidence="1 6">Belongs to the RAD23 family.</text>
</comment>
<dbReference type="SMART" id="SM00213">
    <property type="entry name" value="UBQ"/>
    <property type="match status" value="1"/>
</dbReference>
<dbReference type="GO" id="GO:0043130">
    <property type="term" value="F:ubiquitin binding"/>
    <property type="evidence" value="ECO:0007669"/>
    <property type="project" value="UniProtKB-UniRule"/>
</dbReference>
<keyword evidence="3 6" id="KW-0227">DNA damage</keyword>
<gene>
    <name evidence="10" type="ORF">TorRG33x02_081590</name>
</gene>
<dbReference type="GO" id="GO:0005654">
    <property type="term" value="C:nucleoplasm"/>
    <property type="evidence" value="ECO:0007669"/>
    <property type="project" value="TreeGrafter"/>
</dbReference>
<keyword evidence="5 6" id="KW-0539">Nucleus</keyword>
<dbReference type="SUPFAM" id="SSF101238">
    <property type="entry name" value="XPC-binding domain"/>
    <property type="match status" value="1"/>
</dbReference>
<feature type="compositionally biased region" description="Low complexity" evidence="7">
    <location>
        <begin position="133"/>
        <end position="153"/>
    </location>
</feature>
<comment type="function">
    <text evidence="6">Multiubiquitin chain receptor involved in modulation of proteasomal degradation. Involved in nucleotide excision repair.</text>
</comment>
<dbReference type="CDD" id="cd14379">
    <property type="entry name" value="UBA1_Rad23_plant"/>
    <property type="match status" value="1"/>
</dbReference>
<keyword evidence="2" id="KW-0677">Repeat</keyword>
<dbReference type="SUPFAM" id="SSF46934">
    <property type="entry name" value="UBA-like"/>
    <property type="match status" value="2"/>
</dbReference>
<evidence type="ECO:0000259" key="8">
    <source>
        <dbReference type="PROSITE" id="PS50030"/>
    </source>
</evidence>
<comment type="subcellular location">
    <subcellularLocation>
        <location evidence="6">Nucleus</location>
    </subcellularLocation>
    <subcellularLocation>
        <location evidence="6">Cytoplasm</location>
    </subcellularLocation>
</comment>
<dbReference type="GO" id="GO:0006289">
    <property type="term" value="P:nucleotide-excision repair"/>
    <property type="evidence" value="ECO:0007669"/>
    <property type="project" value="UniProtKB-UniRule"/>
</dbReference>
<dbReference type="PROSITE" id="PS50030">
    <property type="entry name" value="UBA"/>
    <property type="match status" value="2"/>
</dbReference>
<dbReference type="AlphaFoldDB" id="A0A2P5FDN9"/>
<evidence type="ECO:0000256" key="7">
    <source>
        <dbReference type="SAM" id="MobiDB-lite"/>
    </source>
</evidence>
<organism evidence="10 11">
    <name type="scientific">Trema orientale</name>
    <name type="common">Charcoal tree</name>
    <name type="synonym">Celtis orientalis</name>
    <dbReference type="NCBI Taxonomy" id="63057"/>
    <lineage>
        <taxon>Eukaryota</taxon>
        <taxon>Viridiplantae</taxon>
        <taxon>Streptophyta</taxon>
        <taxon>Embryophyta</taxon>
        <taxon>Tracheophyta</taxon>
        <taxon>Spermatophyta</taxon>
        <taxon>Magnoliopsida</taxon>
        <taxon>eudicotyledons</taxon>
        <taxon>Gunneridae</taxon>
        <taxon>Pentapetalae</taxon>
        <taxon>rosids</taxon>
        <taxon>fabids</taxon>
        <taxon>Rosales</taxon>
        <taxon>Cannabaceae</taxon>
        <taxon>Trema</taxon>
    </lineage>
</organism>
<dbReference type="OrthoDB" id="419317at2759"/>
<dbReference type="InterPro" id="IPR000626">
    <property type="entry name" value="Ubiquitin-like_dom"/>
</dbReference>
<evidence type="ECO:0000259" key="9">
    <source>
        <dbReference type="PROSITE" id="PS50053"/>
    </source>
</evidence>
<reference evidence="11" key="1">
    <citation type="submission" date="2016-06" db="EMBL/GenBank/DDBJ databases">
        <title>Parallel loss of symbiosis genes in relatives of nitrogen-fixing non-legume Parasponia.</title>
        <authorList>
            <person name="Van Velzen R."/>
            <person name="Holmer R."/>
            <person name="Bu F."/>
            <person name="Rutten L."/>
            <person name="Van Zeijl A."/>
            <person name="Liu W."/>
            <person name="Santuari L."/>
            <person name="Cao Q."/>
            <person name="Sharma T."/>
            <person name="Shen D."/>
            <person name="Roswanjaya Y."/>
            <person name="Wardhani T."/>
            <person name="Kalhor M.S."/>
            <person name="Jansen J."/>
            <person name="Van den Hoogen J."/>
            <person name="Gungor B."/>
            <person name="Hartog M."/>
            <person name="Hontelez J."/>
            <person name="Verver J."/>
            <person name="Yang W.-C."/>
            <person name="Schijlen E."/>
            <person name="Repin R."/>
            <person name="Schilthuizen M."/>
            <person name="Schranz E."/>
            <person name="Heidstra R."/>
            <person name="Miyata K."/>
            <person name="Fedorova E."/>
            <person name="Kohlen W."/>
            <person name="Bisseling T."/>
            <person name="Smit S."/>
            <person name="Geurts R."/>
        </authorList>
    </citation>
    <scope>NUCLEOTIDE SEQUENCE [LARGE SCALE GENOMIC DNA]</scope>
    <source>
        <strain evidence="11">cv. RG33-2</strain>
    </source>
</reference>
<feature type="compositionally biased region" description="Low complexity" evidence="7">
    <location>
        <begin position="253"/>
        <end position="273"/>
    </location>
</feature>
<evidence type="ECO:0000313" key="10">
    <source>
        <dbReference type="EMBL" id="PON95911.1"/>
    </source>
</evidence>
<dbReference type="InterPro" id="IPR036353">
    <property type="entry name" value="XPC-bd_sf"/>
</dbReference>
<dbReference type="GO" id="GO:0043161">
    <property type="term" value="P:proteasome-mediated ubiquitin-dependent protein catabolic process"/>
    <property type="evidence" value="ECO:0007669"/>
    <property type="project" value="UniProtKB-UniRule"/>
</dbReference>
<keyword evidence="4 6" id="KW-0234">DNA repair</keyword>
<evidence type="ECO:0000256" key="2">
    <source>
        <dbReference type="ARBA" id="ARBA00022737"/>
    </source>
</evidence>
<dbReference type="FunFam" id="3.10.20.90:FF:000069">
    <property type="entry name" value="UV excision repair protein RAD23"/>
    <property type="match status" value="1"/>
</dbReference>
<keyword evidence="11" id="KW-1185">Reference proteome</keyword>
<dbReference type="InterPro" id="IPR015940">
    <property type="entry name" value="UBA"/>
</dbReference>
<feature type="compositionally biased region" description="Low complexity" evidence="7">
    <location>
        <begin position="78"/>
        <end position="110"/>
    </location>
</feature>
<evidence type="ECO:0000313" key="11">
    <source>
        <dbReference type="Proteomes" id="UP000237000"/>
    </source>
</evidence>